<feature type="compositionally biased region" description="Basic and acidic residues" evidence="2">
    <location>
        <begin position="237"/>
        <end position="251"/>
    </location>
</feature>
<dbReference type="GeneID" id="4991049"/>
<feature type="region of interest" description="Disordered" evidence="2">
    <location>
        <begin position="237"/>
        <end position="271"/>
    </location>
</feature>
<keyword evidence="3" id="KW-0472">Membrane</keyword>
<feature type="transmembrane region" description="Helical" evidence="3">
    <location>
        <begin position="494"/>
        <end position="513"/>
    </location>
</feature>
<accession>A0AAJ8BUH4</accession>
<feature type="region of interest" description="Disordered" evidence="2">
    <location>
        <begin position="99"/>
        <end position="131"/>
    </location>
</feature>
<gene>
    <name evidence="5" type="ORF">An04g06420</name>
</gene>
<dbReference type="PANTHER" id="PTHR16255:SF4">
    <property type="entry name" value="SPORULATION PROTEIN RMD8"/>
    <property type="match status" value="1"/>
</dbReference>
<feature type="compositionally biased region" description="Basic and acidic residues" evidence="2">
    <location>
        <begin position="122"/>
        <end position="131"/>
    </location>
</feature>
<evidence type="ECO:0000256" key="1">
    <source>
        <dbReference type="ARBA" id="ARBA00008306"/>
    </source>
</evidence>
<feature type="compositionally biased region" description="Acidic residues" evidence="2">
    <location>
        <begin position="101"/>
        <end position="121"/>
    </location>
</feature>
<dbReference type="Pfam" id="PF02582">
    <property type="entry name" value="DUF155"/>
    <property type="match status" value="1"/>
</dbReference>
<organism evidence="5">
    <name type="scientific">Aspergillus niger</name>
    <dbReference type="NCBI Taxonomy" id="5061"/>
    <lineage>
        <taxon>Eukaryota</taxon>
        <taxon>Fungi</taxon>
        <taxon>Dikarya</taxon>
        <taxon>Ascomycota</taxon>
        <taxon>Pezizomycotina</taxon>
        <taxon>Eurotiomycetes</taxon>
        <taxon>Eurotiomycetidae</taxon>
        <taxon>Eurotiales</taxon>
        <taxon>Aspergillaceae</taxon>
        <taxon>Aspergillus</taxon>
        <taxon>Aspergillus subgen. Circumdati</taxon>
    </lineage>
</organism>
<feature type="domain" description="DUF155" evidence="4">
    <location>
        <begin position="283"/>
        <end position="467"/>
    </location>
</feature>
<dbReference type="PANTHER" id="PTHR16255">
    <property type="entry name" value="REQUIRED FOR MEIOTIC NUCLEAR DIVISION PROTEIN 1 HOMOLOG"/>
    <property type="match status" value="1"/>
</dbReference>
<reference evidence="5" key="2">
    <citation type="submission" date="2025-08" db="UniProtKB">
        <authorList>
            <consortium name="RefSeq"/>
        </authorList>
    </citation>
    <scope>IDENTIFICATION</scope>
</reference>
<keyword evidence="3" id="KW-0812">Transmembrane</keyword>
<dbReference type="GO" id="GO:0005739">
    <property type="term" value="C:mitochondrion"/>
    <property type="evidence" value="ECO:0007669"/>
    <property type="project" value="UniProtKB-ARBA"/>
</dbReference>
<dbReference type="InterPro" id="IPR003734">
    <property type="entry name" value="DUF155"/>
</dbReference>
<reference evidence="5" key="1">
    <citation type="submission" date="2025-02" db="EMBL/GenBank/DDBJ databases">
        <authorList>
            <consortium name="NCBI Genome Project"/>
        </authorList>
    </citation>
    <scope>NUCLEOTIDE SEQUENCE</scope>
</reference>
<evidence type="ECO:0000313" key="5">
    <source>
        <dbReference type="RefSeq" id="XP_059603602.1"/>
    </source>
</evidence>
<feature type="compositionally biased region" description="Polar residues" evidence="2">
    <location>
        <begin position="44"/>
        <end position="59"/>
    </location>
</feature>
<name>A0AAJ8BUH4_ASPNG</name>
<evidence type="ECO:0000256" key="3">
    <source>
        <dbReference type="SAM" id="Phobius"/>
    </source>
</evidence>
<keyword evidence="3" id="KW-1133">Transmembrane helix</keyword>
<sequence>MTPARGRGPSQRSPHVLVTDSRDQQTTQPRRRRSPATRFITVDNVLQYTSDVPSMQQRHPPQGSVRARPRSPATMKRLAAQPRLPPRTTKVSEKLVLLPEAGDELREEEEEGDEEDEETVDEERRKVAPEKAKSYAERLPKARRAEKLARVTAYCTAQAYKMSSLASFVKERHGGKTKLYDDCLYTAYHLPLLPGHEGYRLRSSPVLKKPGGKSLLDEEIERNELRDHHEDYMPEAEEHSVFGGHHAESGSREQFGQDTGHSQPGPTAGATASSRLSYNVAEMFVFSYGVVVFWNFTEKQEKDLLADLAFATSSATGSPIPLATMPLQEEDFETEEFHFEYSTEISRPRVYNDMITLRSGDHMIKLAISHGIAQSTKLCFFEEVMARQMAEAKDVPRRLAMTGNLGMKRDEVFRILGSLFKSRVEVNLSSNMLDVPNFFWESEPTLYPLYIAVREYLEIKPRIQVLNERCRVFLDLAEILSDSIADNRTSHQTWIIIVLIIISILVTTFEVFLRFGLLSARENDASSTITTILSRALGHTSPAPVCSCPAPAVPGVPAGMGALNTTGLPY</sequence>
<dbReference type="AlphaFoldDB" id="A0AAJ8BUH4"/>
<feature type="region of interest" description="Disordered" evidence="2">
    <location>
        <begin position="1"/>
        <end position="83"/>
    </location>
</feature>
<comment type="similarity">
    <text evidence="1">Belongs to the RMD1/sif2 family.</text>
</comment>
<dbReference type="KEGG" id="ang:An04g06420"/>
<dbReference type="RefSeq" id="XP_059603602.1">
    <property type="nucleotide sequence ID" value="XM_059747584.1"/>
</dbReference>
<feature type="compositionally biased region" description="Polar residues" evidence="2">
    <location>
        <begin position="252"/>
        <end position="271"/>
    </location>
</feature>
<evidence type="ECO:0000256" key="2">
    <source>
        <dbReference type="SAM" id="MobiDB-lite"/>
    </source>
</evidence>
<dbReference type="InterPro" id="IPR051624">
    <property type="entry name" value="RMD1/Sad1-interacting"/>
</dbReference>
<protein>
    <recommendedName>
        <fullName evidence="4">DUF155 domain-containing protein</fullName>
    </recommendedName>
</protein>
<evidence type="ECO:0000259" key="4">
    <source>
        <dbReference type="Pfam" id="PF02582"/>
    </source>
</evidence>
<proteinExistence type="inferred from homology"/>